<sequence length="30" mass="3232">MRLAKRCGAGEGEVGGRRWEPRAVESAACQ</sequence>
<evidence type="ECO:0000313" key="2">
    <source>
        <dbReference type="EMBL" id="JAH40515.1"/>
    </source>
</evidence>
<feature type="region of interest" description="Disordered" evidence="1">
    <location>
        <begin position="1"/>
        <end position="30"/>
    </location>
</feature>
<feature type="compositionally biased region" description="Basic and acidic residues" evidence="1">
    <location>
        <begin position="14"/>
        <end position="23"/>
    </location>
</feature>
<organism evidence="2">
    <name type="scientific">Anguilla anguilla</name>
    <name type="common">European freshwater eel</name>
    <name type="synonym">Muraena anguilla</name>
    <dbReference type="NCBI Taxonomy" id="7936"/>
    <lineage>
        <taxon>Eukaryota</taxon>
        <taxon>Metazoa</taxon>
        <taxon>Chordata</taxon>
        <taxon>Craniata</taxon>
        <taxon>Vertebrata</taxon>
        <taxon>Euteleostomi</taxon>
        <taxon>Actinopterygii</taxon>
        <taxon>Neopterygii</taxon>
        <taxon>Teleostei</taxon>
        <taxon>Anguilliformes</taxon>
        <taxon>Anguillidae</taxon>
        <taxon>Anguilla</taxon>
    </lineage>
</organism>
<reference evidence="2" key="1">
    <citation type="submission" date="2014-11" db="EMBL/GenBank/DDBJ databases">
        <authorList>
            <person name="Amaro Gonzalez C."/>
        </authorList>
    </citation>
    <scope>NUCLEOTIDE SEQUENCE</scope>
</reference>
<protein>
    <submittedName>
        <fullName evidence="2">Uncharacterized protein</fullName>
    </submittedName>
</protein>
<dbReference type="AlphaFoldDB" id="A0A0E9SIM0"/>
<reference evidence="2" key="2">
    <citation type="journal article" date="2015" name="Fish Shellfish Immunol.">
        <title>Early steps in the European eel (Anguilla anguilla)-Vibrio vulnificus interaction in the gills: Role of the RtxA13 toxin.</title>
        <authorList>
            <person name="Callol A."/>
            <person name="Pajuelo D."/>
            <person name="Ebbesson L."/>
            <person name="Teles M."/>
            <person name="MacKenzie S."/>
            <person name="Amaro C."/>
        </authorList>
    </citation>
    <scope>NUCLEOTIDE SEQUENCE</scope>
</reference>
<dbReference type="EMBL" id="GBXM01068062">
    <property type="protein sequence ID" value="JAH40515.1"/>
    <property type="molecule type" value="Transcribed_RNA"/>
</dbReference>
<accession>A0A0E9SIM0</accession>
<proteinExistence type="predicted"/>
<evidence type="ECO:0000256" key="1">
    <source>
        <dbReference type="SAM" id="MobiDB-lite"/>
    </source>
</evidence>
<name>A0A0E9SIM0_ANGAN</name>